<proteinExistence type="predicted"/>
<dbReference type="AlphaFoldDB" id="A0A2N0D859"/>
<accession>A0A2N0D859</accession>
<name>A0A2N0D859_RHISU</name>
<evidence type="ECO:0000313" key="1">
    <source>
        <dbReference type="EMBL" id="PKA42290.1"/>
    </source>
</evidence>
<reference evidence="1 2" key="2">
    <citation type="submission" date="2017-12" db="EMBL/GenBank/DDBJ databases">
        <title>Genome sequence of Rhizobium sullae HCNT1 isolated from Sulla coronaria nodules and featuring peculiar denitrification phenotypes.</title>
        <authorList>
            <person name="De Diego-Diaz B."/>
            <person name="Treu L."/>
            <person name="Campanaro S."/>
            <person name="Da Silva Duarte V."/>
            <person name="Basaglia M."/>
            <person name="Favaro L."/>
            <person name="Casella S."/>
            <person name="Squartini A."/>
        </authorList>
    </citation>
    <scope>NUCLEOTIDE SEQUENCE [LARGE SCALE GENOMIC DNA]</scope>
    <source>
        <strain evidence="1 2">HCNT1</strain>
    </source>
</reference>
<comment type="caution">
    <text evidence="1">The sequence shown here is derived from an EMBL/GenBank/DDBJ whole genome shotgun (WGS) entry which is preliminary data.</text>
</comment>
<organism evidence="1 2">
    <name type="scientific">Rhizobium sullae</name>
    <name type="common">Rhizobium hedysari</name>
    <dbReference type="NCBI Taxonomy" id="50338"/>
    <lineage>
        <taxon>Bacteria</taxon>
        <taxon>Pseudomonadati</taxon>
        <taxon>Pseudomonadota</taxon>
        <taxon>Alphaproteobacteria</taxon>
        <taxon>Hyphomicrobiales</taxon>
        <taxon>Rhizobiaceae</taxon>
        <taxon>Rhizobium/Agrobacterium group</taxon>
        <taxon>Rhizobium</taxon>
    </lineage>
</organism>
<dbReference type="EMBL" id="PIQN01000012">
    <property type="protein sequence ID" value="PKA42290.1"/>
    <property type="molecule type" value="Genomic_DNA"/>
</dbReference>
<dbReference type="Proteomes" id="UP000232164">
    <property type="component" value="Unassembled WGS sequence"/>
</dbReference>
<reference evidence="1 2" key="1">
    <citation type="submission" date="2017-11" db="EMBL/GenBank/DDBJ databases">
        <authorList>
            <person name="Han C.G."/>
        </authorList>
    </citation>
    <scope>NUCLEOTIDE SEQUENCE [LARGE SCALE GENOMIC DNA]</scope>
    <source>
        <strain evidence="1 2">HCNT1</strain>
    </source>
</reference>
<sequence length="61" mass="7169">MRRRWDFVQSMNHLVDERHHIEASWSARRASEELPNFVIERLSACLSCTLTAFINSVCSFN</sequence>
<protein>
    <submittedName>
        <fullName evidence="1">Uncharacterized protein</fullName>
    </submittedName>
</protein>
<gene>
    <name evidence="1" type="ORF">CWR43_17195</name>
</gene>
<evidence type="ECO:0000313" key="2">
    <source>
        <dbReference type="Proteomes" id="UP000232164"/>
    </source>
</evidence>